<keyword evidence="5" id="KW-0677">Repeat</keyword>
<dbReference type="Proteomes" id="UP001107558">
    <property type="component" value="Chromosome 1"/>
</dbReference>
<evidence type="ECO:0000256" key="2">
    <source>
        <dbReference type="ARBA" id="ARBA00022475"/>
    </source>
</evidence>
<dbReference type="Pfam" id="PF13306">
    <property type="entry name" value="LRR_5"/>
    <property type="match status" value="1"/>
</dbReference>
<dbReference type="AlphaFoldDB" id="A0A9J6CT34"/>
<dbReference type="GO" id="GO:0005886">
    <property type="term" value="C:plasma membrane"/>
    <property type="evidence" value="ECO:0007669"/>
    <property type="project" value="UniProtKB-SubCell"/>
</dbReference>
<comment type="subcellular location">
    <subcellularLocation>
        <location evidence="1">Cell membrane</location>
    </subcellularLocation>
</comment>
<dbReference type="SMART" id="SM00365">
    <property type="entry name" value="LRR_SD22"/>
    <property type="match status" value="6"/>
</dbReference>
<keyword evidence="3" id="KW-0433">Leucine-rich repeat</keyword>
<dbReference type="PANTHER" id="PTHR24373:SF370">
    <property type="entry name" value="FISH-LIPS, ISOFORM E"/>
    <property type="match status" value="1"/>
</dbReference>
<evidence type="ECO:0000256" key="1">
    <source>
        <dbReference type="ARBA" id="ARBA00004236"/>
    </source>
</evidence>
<sequence length="657" mass="74791">MMANHLNSNNGLDNIMKLGYTLIFVTLGLMIWASSVGANKVTNDTPCSFNSLCTCSAGLPDSFGSVVCSNIQFSAIPEALNTSKVYTLVMENTGLAEIEPHFLQATGLYRLEISNNPLIDIHDDAFSGLERSLWELILKNDGIVRIPTKALRYLQKLRYLDLSGNKIALIERDSFRGLQNSLQTLILTDNSIAELSIEAFQGLPNLQTLDLSSNNLREISPDVFREQMNSLIKVNLADNLLTEIPYFPLSMLKALRFLDLSQNRINDFKISKHDGSPLNIKLTLEQLHLEHNLIHVIPTASFQYFLVANQTFLDFNPIHILSDDAFQSARIRELYMRHCRLDFIEPSAFSGLEGSLQILDMSGNNITSLPDKLFNSFDVLQHLIIKENKILTIFPHAVTYTSFQFSLTKLDLTGDKNGPTNLSELKPLKKLRSLSVGKLNSNQLIPEDFQEFGYELENLKIFHAGLRTIKAHAFMHVIGIKRLDLSENNIDNIERDAFQEIGHSLISLRISRGFSPLMNNFPVLRELTSLEELDVSNNKLKSISDTALHTMKQLREFNANDNLLEQIPKGLFQRDFHQKLEEVSFDFNSIRHVSTHTFVDLEKLHTIRMRDNRIERLERRAFMNLNKLQHLNLKGNKLQSISDEAFQVSFISFIKNI</sequence>
<reference evidence="7" key="1">
    <citation type="submission" date="2021-03" db="EMBL/GenBank/DDBJ databases">
        <title>Chromosome level genome of the anhydrobiotic midge Polypedilum vanderplanki.</title>
        <authorList>
            <person name="Yoshida Y."/>
            <person name="Kikawada T."/>
            <person name="Gusev O."/>
        </authorList>
    </citation>
    <scope>NUCLEOTIDE SEQUENCE</scope>
    <source>
        <strain evidence="7">NIAS01</strain>
        <tissue evidence="7">Whole body or cell culture</tissue>
    </source>
</reference>
<keyword evidence="2" id="KW-1003">Cell membrane</keyword>
<dbReference type="SMART" id="SM00364">
    <property type="entry name" value="LRR_BAC"/>
    <property type="match status" value="4"/>
</dbReference>
<evidence type="ECO:0000256" key="3">
    <source>
        <dbReference type="ARBA" id="ARBA00022614"/>
    </source>
</evidence>
<name>A0A9J6CT34_POLVA</name>
<accession>A0A9J6CT34</accession>
<dbReference type="InterPro" id="IPR003591">
    <property type="entry name" value="Leu-rich_rpt_typical-subtyp"/>
</dbReference>
<dbReference type="PROSITE" id="PS51450">
    <property type="entry name" value="LRR"/>
    <property type="match status" value="6"/>
</dbReference>
<dbReference type="InterPro" id="IPR026906">
    <property type="entry name" value="LRR_5"/>
</dbReference>
<dbReference type="SUPFAM" id="SSF52058">
    <property type="entry name" value="L domain-like"/>
    <property type="match status" value="3"/>
</dbReference>
<dbReference type="OrthoDB" id="1111193at2759"/>
<evidence type="ECO:0000313" key="7">
    <source>
        <dbReference type="EMBL" id="KAG5684862.1"/>
    </source>
</evidence>
<evidence type="ECO:0000256" key="4">
    <source>
        <dbReference type="ARBA" id="ARBA00022729"/>
    </source>
</evidence>
<proteinExistence type="predicted"/>
<dbReference type="GO" id="GO:0048468">
    <property type="term" value="P:cell development"/>
    <property type="evidence" value="ECO:0007669"/>
    <property type="project" value="UniProtKB-ARBA"/>
</dbReference>
<keyword evidence="4" id="KW-0732">Signal</keyword>
<dbReference type="InterPro" id="IPR032675">
    <property type="entry name" value="LRR_dom_sf"/>
</dbReference>
<comment type="caution">
    <text evidence="7">The sequence shown here is derived from an EMBL/GenBank/DDBJ whole genome shotgun (WGS) entry which is preliminary data.</text>
</comment>
<evidence type="ECO:0000313" key="8">
    <source>
        <dbReference type="Proteomes" id="UP001107558"/>
    </source>
</evidence>
<protein>
    <submittedName>
        <fullName evidence="7">Uncharacterized protein</fullName>
    </submittedName>
</protein>
<dbReference type="Gene3D" id="3.80.10.10">
    <property type="entry name" value="Ribonuclease Inhibitor"/>
    <property type="match status" value="5"/>
</dbReference>
<gene>
    <name evidence="7" type="ORF">PVAND_014072</name>
</gene>
<evidence type="ECO:0000256" key="5">
    <source>
        <dbReference type="ARBA" id="ARBA00022737"/>
    </source>
</evidence>
<dbReference type="InterPro" id="IPR050328">
    <property type="entry name" value="Dev_Immune_Receptor"/>
</dbReference>
<dbReference type="SMART" id="SM00369">
    <property type="entry name" value="LRR_TYP"/>
    <property type="match status" value="14"/>
</dbReference>
<dbReference type="Pfam" id="PF13855">
    <property type="entry name" value="LRR_8"/>
    <property type="match status" value="4"/>
</dbReference>
<dbReference type="GO" id="GO:0031012">
    <property type="term" value="C:extracellular matrix"/>
    <property type="evidence" value="ECO:0007669"/>
    <property type="project" value="TreeGrafter"/>
</dbReference>
<organism evidence="7 8">
    <name type="scientific">Polypedilum vanderplanki</name>
    <name type="common">Sleeping chironomid midge</name>
    <dbReference type="NCBI Taxonomy" id="319348"/>
    <lineage>
        <taxon>Eukaryota</taxon>
        <taxon>Metazoa</taxon>
        <taxon>Ecdysozoa</taxon>
        <taxon>Arthropoda</taxon>
        <taxon>Hexapoda</taxon>
        <taxon>Insecta</taxon>
        <taxon>Pterygota</taxon>
        <taxon>Neoptera</taxon>
        <taxon>Endopterygota</taxon>
        <taxon>Diptera</taxon>
        <taxon>Nematocera</taxon>
        <taxon>Chironomoidea</taxon>
        <taxon>Chironomidae</taxon>
        <taxon>Chironominae</taxon>
        <taxon>Polypedilum</taxon>
        <taxon>Polypedilum</taxon>
    </lineage>
</organism>
<dbReference type="GO" id="GO:0005615">
    <property type="term" value="C:extracellular space"/>
    <property type="evidence" value="ECO:0007669"/>
    <property type="project" value="TreeGrafter"/>
</dbReference>
<evidence type="ECO:0000256" key="6">
    <source>
        <dbReference type="ARBA" id="ARBA00023136"/>
    </source>
</evidence>
<dbReference type="PANTHER" id="PTHR24373">
    <property type="entry name" value="SLIT RELATED LEUCINE-RICH REPEAT NEURONAL PROTEIN"/>
    <property type="match status" value="1"/>
</dbReference>
<dbReference type="EMBL" id="JADBJN010000001">
    <property type="protein sequence ID" value="KAG5684862.1"/>
    <property type="molecule type" value="Genomic_DNA"/>
</dbReference>
<dbReference type="PRINTS" id="PR00019">
    <property type="entry name" value="LEURICHRPT"/>
</dbReference>
<keyword evidence="8" id="KW-1185">Reference proteome</keyword>
<dbReference type="FunFam" id="3.80.10.10:FF:001167">
    <property type="entry name" value="Chaoptin"/>
    <property type="match status" value="1"/>
</dbReference>
<dbReference type="InterPro" id="IPR001611">
    <property type="entry name" value="Leu-rich_rpt"/>
</dbReference>
<keyword evidence="6" id="KW-0472">Membrane</keyword>